<organism evidence="2">
    <name type="scientific">Oryza sativa subsp. japonica</name>
    <name type="common">Rice</name>
    <dbReference type="NCBI Taxonomy" id="39947"/>
    <lineage>
        <taxon>Eukaryota</taxon>
        <taxon>Viridiplantae</taxon>
        <taxon>Streptophyta</taxon>
        <taxon>Embryophyta</taxon>
        <taxon>Tracheophyta</taxon>
        <taxon>Spermatophyta</taxon>
        <taxon>Magnoliopsida</taxon>
        <taxon>Liliopsida</taxon>
        <taxon>Poales</taxon>
        <taxon>Poaceae</taxon>
        <taxon>BOP clade</taxon>
        <taxon>Oryzoideae</taxon>
        <taxon>Oryzeae</taxon>
        <taxon>Oryzinae</taxon>
        <taxon>Oryza</taxon>
        <taxon>Oryza sativa</taxon>
    </lineage>
</organism>
<sequence>MEKGDHEDNHGLSSRCRPYCHTYKTHILLLYYLHLMTLVVKQKEMEEEEEEAANKILQVQIMPGDSEDRLYWKHSRIGDCNTKSAYKEFMKRDNPITHQVSRQVIAVIKQIWKHKIIPPKVKIFAWRLIREALPRAGRLRHRINDISENCCRCGQVETGLNDI</sequence>
<name>Q5JMT4_ORYSJ</name>
<proteinExistence type="predicted"/>
<gene>
    <name evidence="2" type="ORF">P0401G10.37</name>
</gene>
<dbReference type="EMBL" id="AP003238">
    <property type="protein sequence ID" value="BAD87134.1"/>
    <property type="molecule type" value="Genomic_DNA"/>
</dbReference>
<accession>Q5JMT4</accession>
<dbReference type="AlphaFoldDB" id="Q5JMT4"/>
<evidence type="ECO:0000259" key="1">
    <source>
        <dbReference type="Pfam" id="PF13966"/>
    </source>
</evidence>
<feature type="domain" description="Reverse transcriptase zinc-binding" evidence="1">
    <location>
        <begin position="82"/>
        <end position="157"/>
    </location>
</feature>
<dbReference type="Pfam" id="PF13966">
    <property type="entry name" value="zf-RVT"/>
    <property type="match status" value="1"/>
</dbReference>
<protein>
    <recommendedName>
        <fullName evidence="1">Reverse transcriptase zinc-binding domain-containing protein</fullName>
    </recommendedName>
</protein>
<reference evidence="2" key="1">
    <citation type="journal article" date="2002" name="Nature">
        <title>The genome sequence and structure of rice chromosome 1.</title>
        <authorList>
            <person name="Sasaki T."/>
            <person name="Matsumoto T."/>
            <person name="Yamamoto K."/>
            <person name="Sakata K."/>
            <person name="Baba T."/>
            <person name="Katayose Y."/>
            <person name="Wu J."/>
            <person name="Niimura Y."/>
            <person name="Cheng Z."/>
            <person name="Nagamura Y."/>
            <person name="Antonio B.A."/>
            <person name="Kanamori H."/>
            <person name="Hosokawa S."/>
            <person name="Masukawa M."/>
            <person name="Arikawa K."/>
            <person name="Chiden Y."/>
            <person name="Hayashi M."/>
            <person name="Okamoto M."/>
            <person name="Ando T."/>
            <person name="Aoki H."/>
            <person name="Arita K."/>
            <person name="Hamada M."/>
            <person name="Harada C."/>
            <person name="Hijishita S."/>
            <person name="Honda M."/>
            <person name="Ichikawa Y."/>
            <person name="Idonuma A."/>
            <person name="Iijima M."/>
            <person name="Ikeda M."/>
            <person name="Ikeno M."/>
            <person name="Itoh S."/>
            <person name="Itoh T."/>
            <person name="Itoh Y."/>
            <person name="Itoh Y."/>
            <person name="Iwabuchi A."/>
            <person name="Kamiya K."/>
            <person name="Karasawa W."/>
            <person name="Katagiri S."/>
            <person name="Kikuta A."/>
            <person name="Kobayashi N."/>
            <person name="Kono I."/>
            <person name="Machita K."/>
            <person name="Maehara T."/>
            <person name="Mizuno H."/>
            <person name="Mizubayashi T."/>
            <person name="Mukai Y."/>
            <person name="Nagasaki H."/>
            <person name="Nakashima M."/>
            <person name="Nakama Y."/>
            <person name="Nakamichi Y."/>
            <person name="Nakamura M."/>
            <person name="Namiki N."/>
            <person name="Negishi M."/>
            <person name="Ohta I."/>
            <person name="Ono N."/>
            <person name="Saji S."/>
            <person name="Sakai K."/>
            <person name="Shibata M."/>
            <person name="Shimokawa T."/>
            <person name="Shomura A."/>
            <person name="Song J."/>
            <person name="Takazaki Y."/>
            <person name="Terasawa K."/>
            <person name="Tsuji K."/>
            <person name="Waki K."/>
            <person name="Yamagata H."/>
            <person name="Yamane H."/>
            <person name="Yoshiki S."/>
            <person name="Yoshihara R."/>
            <person name="Yukawa K."/>
            <person name="Zhong H."/>
            <person name="Iwama H."/>
            <person name="Endo T."/>
            <person name="Ito H."/>
            <person name="Hahn J.H."/>
            <person name="Kim H.I."/>
            <person name="Eun M.Y."/>
            <person name="Yano M."/>
            <person name="Jiang J."/>
            <person name="Gojobori T."/>
        </authorList>
    </citation>
    <scope>NUCLEOTIDE SEQUENCE</scope>
</reference>
<dbReference type="InterPro" id="IPR026960">
    <property type="entry name" value="RVT-Znf"/>
</dbReference>
<dbReference type="Proteomes" id="UP000817658">
    <property type="component" value="Chromosome 1"/>
</dbReference>
<evidence type="ECO:0000313" key="2">
    <source>
        <dbReference type="EMBL" id="BAD87134.1"/>
    </source>
</evidence>